<name>A0A511MRV2_9NOCA</name>
<proteinExistence type="predicted"/>
<evidence type="ECO:0000313" key="3">
    <source>
        <dbReference type="Proteomes" id="UP000321424"/>
    </source>
</evidence>
<dbReference type="AlphaFoldDB" id="A0A511MRV2"/>
<dbReference type="RefSeq" id="WP_147141795.1">
    <property type="nucleotide sequence ID" value="NZ_BJXA01000094.1"/>
</dbReference>
<keyword evidence="3" id="KW-1185">Reference proteome</keyword>
<evidence type="ECO:0000256" key="1">
    <source>
        <dbReference type="SAM" id="MobiDB-lite"/>
    </source>
</evidence>
<gene>
    <name evidence="2" type="ORF">NN4_78510</name>
</gene>
<feature type="region of interest" description="Disordered" evidence="1">
    <location>
        <begin position="84"/>
        <end position="104"/>
    </location>
</feature>
<dbReference type="OrthoDB" id="4566984at2"/>
<comment type="caution">
    <text evidence="2">The sequence shown here is derived from an EMBL/GenBank/DDBJ whole genome shotgun (WGS) entry which is preliminary data.</text>
</comment>
<dbReference type="Proteomes" id="UP000321424">
    <property type="component" value="Unassembled WGS sequence"/>
</dbReference>
<dbReference type="EMBL" id="BJXA01000094">
    <property type="protein sequence ID" value="GEM43332.1"/>
    <property type="molecule type" value="Genomic_DNA"/>
</dbReference>
<protein>
    <submittedName>
        <fullName evidence="2">Uncharacterized protein</fullName>
    </submittedName>
</protein>
<evidence type="ECO:0000313" key="2">
    <source>
        <dbReference type="EMBL" id="GEM43332.1"/>
    </source>
</evidence>
<reference evidence="2 3" key="1">
    <citation type="submission" date="2019-07" db="EMBL/GenBank/DDBJ databases">
        <title>Whole genome shotgun sequence of Nocardia ninae NBRC 108245.</title>
        <authorList>
            <person name="Hosoyama A."/>
            <person name="Uohara A."/>
            <person name="Ohji S."/>
            <person name="Ichikawa N."/>
        </authorList>
    </citation>
    <scope>NUCLEOTIDE SEQUENCE [LARGE SCALE GENOMIC DNA]</scope>
    <source>
        <strain evidence="2 3">NBRC 108245</strain>
    </source>
</reference>
<accession>A0A511MRV2</accession>
<organism evidence="2 3">
    <name type="scientific">Nocardia ninae NBRC 108245</name>
    <dbReference type="NCBI Taxonomy" id="1210091"/>
    <lineage>
        <taxon>Bacteria</taxon>
        <taxon>Bacillati</taxon>
        <taxon>Actinomycetota</taxon>
        <taxon>Actinomycetes</taxon>
        <taxon>Mycobacteriales</taxon>
        <taxon>Nocardiaceae</taxon>
        <taxon>Nocardia</taxon>
    </lineage>
</organism>
<sequence>MNAPDSDEYRLYAEYMRLVQVDSVLVDIGGAAWASMEHKDFADSATEFAKLEQVKPARTSVDEEASGVWSRYLEAAYGKASADEIRADARTESERPSRRIERSR</sequence>